<evidence type="ECO:0000256" key="1">
    <source>
        <dbReference type="SAM" id="Phobius"/>
    </source>
</evidence>
<gene>
    <name evidence="2" type="ORF">QO010_000955</name>
</gene>
<evidence type="ECO:0000313" key="2">
    <source>
        <dbReference type="EMBL" id="MDQ0463207.1"/>
    </source>
</evidence>
<evidence type="ECO:0000313" key="3">
    <source>
        <dbReference type="Proteomes" id="UP001228905"/>
    </source>
</evidence>
<accession>A0ABU0IMH9</accession>
<protein>
    <submittedName>
        <fullName evidence="2">Membrane protein YeaQ/YmgE (Transglycosylase-associated protein family)</fullName>
    </submittedName>
</protein>
<sequence>MPLPSLFGVVLIGLIAGTLARWLLGARLGLFVTLAVGVAGAILGAMVTDWLSLPVAGLLVMLGAAVVGAVALLSVLTLVRR</sequence>
<dbReference type="EMBL" id="JAUSVS010000001">
    <property type="protein sequence ID" value="MDQ0463207.1"/>
    <property type="molecule type" value="Genomic_DNA"/>
</dbReference>
<keyword evidence="3" id="KW-1185">Reference proteome</keyword>
<feature type="transmembrane region" description="Helical" evidence="1">
    <location>
        <begin position="6"/>
        <end position="24"/>
    </location>
</feature>
<comment type="caution">
    <text evidence="2">The sequence shown here is derived from an EMBL/GenBank/DDBJ whole genome shotgun (WGS) entry which is preliminary data.</text>
</comment>
<keyword evidence="1" id="KW-0812">Transmembrane</keyword>
<name>A0ABU0IMH9_9CAUL</name>
<keyword evidence="1" id="KW-1133">Transmembrane helix</keyword>
<dbReference type="Proteomes" id="UP001228905">
    <property type="component" value="Unassembled WGS sequence"/>
</dbReference>
<keyword evidence="1" id="KW-0472">Membrane</keyword>
<proteinExistence type="predicted"/>
<feature type="transmembrane region" description="Helical" evidence="1">
    <location>
        <begin position="58"/>
        <end position="79"/>
    </location>
</feature>
<reference evidence="2 3" key="1">
    <citation type="submission" date="2023-07" db="EMBL/GenBank/DDBJ databases">
        <title>Genomic Encyclopedia of Type Strains, Phase IV (KMG-IV): sequencing the most valuable type-strain genomes for metagenomic binning, comparative biology and taxonomic classification.</title>
        <authorList>
            <person name="Goeker M."/>
        </authorList>
    </citation>
    <scope>NUCLEOTIDE SEQUENCE [LARGE SCALE GENOMIC DNA]</scope>
    <source>
        <strain evidence="2 3">DSM 18695</strain>
    </source>
</reference>
<feature type="transmembrane region" description="Helical" evidence="1">
    <location>
        <begin position="31"/>
        <end position="52"/>
    </location>
</feature>
<dbReference type="RefSeq" id="WP_307346683.1">
    <property type="nucleotide sequence ID" value="NZ_JAUSVS010000001.1"/>
</dbReference>
<organism evidence="2 3">
    <name type="scientific">Caulobacter ginsengisoli</name>
    <dbReference type="NCBI Taxonomy" id="400775"/>
    <lineage>
        <taxon>Bacteria</taxon>
        <taxon>Pseudomonadati</taxon>
        <taxon>Pseudomonadota</taxon>
        <taxon>Alphaproteobacteria</taxon>
        <taxon>Caulobacterales</taxon>
        <taxon>Caulobacteraceae</taxon>
        <taxon>Caulobacter</taxon>
    </lineage>
</organism>